<dbReference type="InterPro" id="IPR051702">
    <property type="entry name" value="SH3_domain_YSC84-like"/>
</dbReference>
<reference evidence="3 4" key="1">
    <citation type="submission" date="2019-12" db="EMBL/GenBank/DDBJ databases">
        <title>Novel species isolated from a subtropical stream in China.</title>
        <authorList>
            <person name="Lu H."/>
        </authorList>
    </citation>
    <scope>NUCLEOTIDE SEQUENCE [LARGE SCALE GENOMIC DNA]</scope>
    <source>
        <strain evidence="3 4">FT127W</strain>
    </source>
</reference>
<dbReference type="PANTHER" id="PTHR15629">
    <property type="entry name" value="SH3YL1 PROTEIN"/>
    <property type="match status" value="1"/>
</dbReference>
<dbReference type="RefSeq" id="WP_161072923.1">
    <property type="nucleotide sequence ID" value="NZ_CP086370.1"/>
</dbReference>
<feature type="signal peptide" evidence="1">
    <location>
        <begin position="1"/>
        <end position="20"/>
    </location>
</feature>
<evidence type="ECO:0000259" key="2">
    <source>
        <dbReference type="Pfam" id="PF04366"/>
    </source>
</evidence>
<evidence type="ECO:0000313" key="3">
    <source>
        <dbReference type="EMBL" id="MYN08607.1"/>
    </source>
</evidence>
<feature type="chain" id="PRO_5030927054" description="Ysc84 actin-binding domain-containing protein" evidence="1">
    <location>
        <begin position="21"/>
        <end position="243"/>
    </location>
</feature>
<dbReference type="PANTHER" id="PTHR15629:SF2">
    <property type="entry name" value="SH3 DOMAIN-CONTAINING YSC84-LIKE PROTEIN 1"/>
    <property type="match status" value="1"/>
</dbReference>
<feature type="domain" description="Ysc84 actin-binding" evidence="2">
    <location>
        <begin position="118"/>
        <end position="238"/>
    </location>
</feature>
<dbReference type="Proteomes" id="UP000450676">
    <property type="component" value="Unassembled WGS sequence"/>
</dbReference>
<keyword evidence="1" id="KW-0732">Signal</keyword>
<keyword evidence="4" id="KW-1185">Reference proteome</keyword>
<evidence type="ECO:0000256" key="1">
    <source>
        <dbReference type="SAM" id="SignalP"/>
    </source>
</evidence>
<sequence length="243" mass="25281">MRPRHLSLTLLLCCSAYVSARQPAPTSQAAPPAPDRTSDVSQQWAHAVSQVNQALAVVHTMSGDPVIAEALRLANGVFIVPVYRRAAVGVGGGGGGGVMLLRRPDGQWSAPVFYTLGALDVGLQAGAQRGPVALVLMNDKATAEFTNKHNFSLGADAGLTLLSWHRLARSSVGSGDVIAWTSARGLFGDLLAVGVSDIHYNSALTNAYYRRTLAASDVTSGQVENVQALALQQALAAAGSPAR</sequence>
<dbReference type="AlphaFoldDB" id="A0A7X4KMX2"/>
<dbReference type="Pfam" id="PF04366">
    <property type="entry name" value="Ysc84"/>
    <property type="match status" value="1"/>
</dbReference>
<organism evidence="3 4">
    <name type="scientific">Pseudoduganella aquatica</name>
    <dbReference type="NCBI Taxonomy" id="2660641"/>
    <lineage>
        <taxon>Bacteria</taxon>
        <taxon>Pseudomonadati</taxon>
        <taxon>Pseudomonadota</taxon>
        <taxon>Betaproteobacteria</taxon>
        <taxon>Burkholderiales</taxon>
        <taxon>Oxalobacteraceae</taxon>
        <taxon>Telluria group</taxon>
        <taxon>Pseudoduganella</taxon>
    </lineage>
</organism>
<proteinExistence type="predicted"/>
<dbReference type="EMBL" id="WWCU01000015">
    <property type="protein sequence ID" value="MYN08607.1"/>
    <property type="molecule type" value="Genomic_DNA"/>
</dbReference>
<protein>
    <recommendedName>
        <fullName evidence="2">Ysc84 actin-binding domain-containing protein</fullName>
    </recommendedName>
</protein>
<gene>
    <name evidence="3" type="ORF">GTP77_14805</name>
</gene>
<dbReference type="CDD" id="cd11524">
    <property type="entry name" value="SYLF"/>
    <property type="match status" value="1"/>
</dbReference>
<evidence type="ECO:0000313" key="4">
    <source>
        <dbReference type="Proteomes" id="UP000450676"/>
    </source>
</evidence>
<dbReference type="InterPro" id="IPR007461">
    <property type="entry name" value="Ysc84_actin-binding"/>
</dbReference>
<comment type="caution">
    <text evidence="3">The sequence shown here is derived from an EMBL/GenBank/DDBJ whole genome shotgun (WGS) entry which is preliminary data.</text>
</comment>
<accession>A0A7X4KMX2</accession>
<name>A0A7X4KMX2_9BURK</name>
<dbReference type="GO" id="GO:0035091">
    <property type="term" value="F:phosphatidylinositol binding"/>
    <property type="evidence" value="ECO:0007669"/>
    <property type="project" value="TreeGrafter"/>
</dbReference>